<dbReference type="CDD" id="cd00754">
    <property type="entry name" value="Ubl_MoaD"/>
    <property type="match status" value="1"/>
</dbReference>
<sequence>MITLLFFGRLRELLACERLSLSISNPVDVATLRQMISDKGPQWQKFTTSQHALVAVNQTMAQEHTIIKAGDEVALFPPVTGG</sequence>
<comment type="similarity">
    <text evidence="2">Belongs to the MoaD family.</text>
</comment>
<evidence type="ECO:0000313" key="4">
    <source>
        <dbReference type="EMBL" id="MDQ9090156.1"/>
    </source>
</evidence>
<keyword evidence="5" id="KW-1185">Reference proteome</keyword>
<dbReference type="Proteomes" id="UP001226574">
    <property type="component" value="Unassembled WGS sequence"/>
</dbReference>
<gene>
    <name evidence="4" type="primary">moaD</name>
    <name evidence="4" type="ORF">RC083_00975</name>
</gene>
<evidence type="ECO:0000256" key="3">
    <source>
        <dbReference type="ARBA" id="ARBA00024247"/>
    </source>
</evidence>
<dbReference type="RefSeq" id="WP_309038149.1">
    <property type="nucleotide sequence ID" value="NZ_JAVIFY010000001.1"/>
</dbReference>
<keyword evidence="1" id="KW-0547">Nucleotide-binding</keyword>
<proteinExistence type="inferred from homology"/>
<protein>
    <recommendedName>
        <fullName evidence="3">Molybdopterin synthase sulfur carrier subunit</fullName>
    </recommendedName>
</protein>
<accession>A0ABU1B6U6</accession>
<comment type="caution">
    <text evidence="4">The sequence shown here is derived from an EMBL/GenBank/DDBJ whole genome shotgun (WGS) entry which is preliminary data.</text>
</comment>
<reference evidence="4 5" key="1">
    <citation type="submission" date="2023-08" db="EMBL/GenBank/DDBJ databases">
        <title>Pseudoalteromonas haloplanktis LL1 genome.</title>
        <authorList>
            <person name="Wu S."/>
        </authorList>
    </citation>
    <scope>NUCLEOTIDE SEQUENCE [LARGE SCALE GENOMIC DNA]</scope>
    <source>
        <strain evidence="4 5">LL1</strain>
    </source>
</reference>
<dbReference type="InterPro" id="IPR016155">
    <property type="entry name" value="Mopterin_synth/thiamin_S_b"/>
</dbReference>
<evidence type="ECO:0000256" key="1">
    <source>
        <dbReference type="ARBA" id="ARBA00022741"/>
    </source>
</evidence>
<dbReference type="SUPFAM" id="SSF54285">
    <property type="entry name" value="MoaD/ThiS"/>
    <property type="match status" value="1"/>
</dbReference>
<dbReference type="PANTHER" id="PTHR33359">
    <property type="entry name" value="MOLYBDOPTERIN SYNTHASE SULFUR CARRIER SUBUNIT"/>
    <property type="match status" value="1"/>
</dbReference>
<dbReference type="InterPro" id="IPR044672">
    <property type="entry name" value="MOCS2A"/>
</dbReference>
<name>A0ABU1B6U6_PSEHA</name>
<dbReference type="InterPro" id="IPR012675">
    <property type="entry name" value="Beta-grasp_dom_sf"/>
</dbReference>
<dbReference type="PANTHER" id="PTHR33359:SF1">
    <property type="entry name" value="MOLYBDOPTERIN SYNTHASE SULFUR CARRIER SUBUNIT"/>
    <property type="match status" value="1"/>
</dbReference>
<dbReference type="EMBL" id="JAVIFY010000001">
    <property type="protein sequence ID" value="MDQ9090156.1"/>
    <property type="molecule type" value="Genomic_DNA"/>
</dbReference>
<dbReference type="Gene3D" id="3.10.20.30">
    <property type="match status" value="1"/>
</dbReference>
<dbReference type="InterPro" id="IPR003749">
    <property type="entry name" value="ThiS/MoaD-like"/>
</dbReference>
<organism evidence="4 5">
    <name type="scientific">Pseudoalteromonas haloplanktis</name>
    <name type="common">Alteromonas haloplanktis</name>
    <dbReference type="NCBI Taxonomy" id="228"/>
    <lineage>
        <taxon>Bacteria</taxon>
        <taxon>Pseudomonadati</taxon>
        <taxon>Pseudomonadota</taxon>
        <taxon>Gammaproteobacteria</taxon>
        <taxon>Alteromonadales</taxon>
        <taxon>Pseudoalteromonadaceae</taxon>
        <taxon>Pseudoalteromonas</taxon>
    </lineage>
</organism>
<evidence type="ECO:0000256" key="2">
    <source>
        <dbReference type="ARBA" id="ARBA00024200"/>
    </source>
</evidence>
<evidence type="ECO:0000313" key="5">
    <source>
        <dbReference type="Proteomes" id="UP001226574"/>
    </source>
</evidence>
<dbReference type="Pfam" id="PF02597">
    <property type="entry name" value="ThiS"/>
    <property type="match status" value="1"/>
</dbReference>
<dbReference type="NCBIfam" id="TIGR01682">
    <property type="entry name" value="moaD"/>
    <property type="match status" value="1"/>
</dbReference>